<protein>
    <submittedName>
        <fullName evidence="1">Uncharacterized protein</fullName>
    </submittedName>
</protein>
<sequence>MVAGAASGARQTYSYETLVQYADSPLSKLPPSGLAAFPAELARKVTLGAARRPAPPAPRVLTPFRVWAPLQHPNYLAALLCRNFY</sequence>
<evidence type="ECO:0000313" key="1">
    <source>
        <dbReference type="EMBL" id="KAH9639876.1"/>
    </source>
</evidence>
<gene>
    <name evidence="1" type="ORF">HF086_015727</name>
</gene>
<dbReference type="Proteomes" id="UP000814243">
    <property type="component" value="Unassembled WGS sequence"/>
</dbReference>
<evidence type="ECO:0000313" key="2">
    <source>
        <dbReference type="Proteomes" id="UP000814243"/>
    </source>
</evidence>
<dbReference type="EMBL" id="JACEFF010000301">
    <property type="protein sequence ID" value="KAH9639876.1"/>
    <property type="molecule type" value="Genomic_DNA"/>
</dbReference>
<comment type="caution">
    <text evidence="1">The sequence shown here is derived from an EMBL/GenBank/DDBJ whole genome shotgun (WGS) entry which is preliminary data.</text>
</comment>
<organism evidence="1 2">
    <name type="scientific">Spodoptera exigua</name>
    <name type="common">Beet armyworm</name>
    <name type="synonym">Noctua fulgens</name>
    <dbReference type="NCBI Taxonomy" id="7107"/>
    <lineage>
        <taxon>Eukaryota</taxon>
        <taxon>Metazoa</taxon>
        <taxon>Ecdysozoa</taxon>
        <taxon>Arthropoda</taxon>
        <taxon>Hexapoda</taxon>
        <taxon>Insecta</taxon>
        <taxon>Pterygota</taxon>
        <taxon>Neoptera</taxon>
        <taxon>Endopterygota</taxon>
        <taxon>Lepidoptera</taxon>
        <taxon>Glossata</taxon>
        <taxon>Ditrysia</taxon>
        <taxon>Noctuoidea</taxon>
        <taxon>Noctuidae</taxon>
        <taxon>Amphipyrinae</taxon>
        <taxon>Spodoptera</taxon>
    </lineage>
</organism>
<accession>A0A922MNZ4</accession>
<proteinExistence type="predicted"/>
<dbReference type="AlphaFoldDB" id="A0A922MNZ4"/>
<reference evidence="1" key="1">
    <citation type="journal article" date="2021" name="G3 (Bethesda)">
        <title>Genome and transcriptome analysis of the beet armyworm Spodoptera exigua reveals targets for pest control. .</title>
        <authorList>
            <person name="Simon S."/>
            <person name="Breeschoten T."/>
            <person name="Jansen H.J."/>
            <person name="Dirks R.P."/>
            <person name="Schranz M.E."/>
            <person name="Ros V.I.D."/>
        </authorList>
    </citation>
    <scope>NUCLEOTIDE SEQUENCE</scope>
    <source>
        <strain evidence="1">TB_SE_WUR_2020</strain>
    </source>
</reference>
<name>A0A922MNZ4_SPOEX</name>